<protein>
    <submittedName>
        <fullName evidence="1">Uncharacterized protein</fullName>
    </submittedName>
</protein>
<reference evidence="1 2" key="1">
    <citation type="submission" date="2019-02" db="EMBL/GenBank/DDBJ databases">
        <title>Deep-cultivation of Planctomycetes and their phenomic and genomic characterization uncovers novel biology.</title>
        <authorList>
            <person name="Wiegand S."/>
            <person name="Jogler M."/>
            <person name="Boedeker C."/>
            <person name="Pinto D."/>
            <person name="Vollmers J."/>
            <person name="Rivas-Marin E."/>
            <person name="Kohn T."/>
            <person name="Peeters S.H."/>
            <person name="Heuer A."/>
            <person name="Rast P."/>
            <person name="Oberbeckmann S."/>
            <person name="Bunk B."/>
            <person name="Jeske O."/>
            <person name="Meyerdierks A."/>
            <person name="Storesund J.E."/>
            <person name="Kallscheuer N."/>
            <person name="Luecker S."/>
            <person name="Lage O.M."/>
            <person name="Pohl T."/>
            <person name="Merkel B.J."/>
            <person name="Hornburger P."/>
            <person name="Mueller R.-W."/>
            <person name="Bruemmer F."/>
            <person name="Labrenz M."/>
            <person name="Spormann A.M."/>
            <person name="Op den Camp H."/>
            <person name="Overmann J."/>
            <person name="Amann R."/>
            <person name="Jetten M.S.M."/>
            <person name="Mascher T."/>
            <person name="Medema M.H."/>
            <person name="Devos D.P."/>
            <person name="Kaster A.-K."/>
            <person name="Ovreas L."/>
            <person name="Rohde M."/>
            <person name="Galperin M.Y."/>
            <person name="Jogler C."/>
        </authorList>
    </citation>
    <scope>NUCLEOTIDE SEQUENCE [LARGE SCALE GENOMIC DNA]</scope>
    <source>
        <strain evidence="1 2">Q31a</strain>
    </source>
</reference>
<proteinExistence type="predicted"/>
<dbReference type="KEGG" id="ahel:Q31a_35500"/>
<dbReference type="Proteomes" id="UP000318017">
    <property type="component" value="Chromosome"/>
</dbReference>
<accession>A0A518G9F6</accession>
<evidence type="ECO:0000313" key="2">
    <source>
        <dbReference type="Proteomes" id="UP000318017"/>
    </source>
</evidence>
<dbReference type="AlphaFoldDB" id="A0A518G9F6"/>
<name>A0A518G9F6_9BACT</name>
<gene>
    <name evidence="1" type="ORF">Q31a_35500</name>
</gene>
<dbReference type="EMBL" id="CP036298">
    <property type="protein sequence ID" value="QDV25227.1"/>
    <property type="molecule type" value="Genomic_DNA"/>
</dbReference>
<organism evidence="1 2">
    <name type="scientific">Aureliella helgolandensis</name>
    <dbReference type="NCBI Taxonomy" id="2527968"/>
    <lineage>
        <taxon>Bacteria</taxon>
        <taxon>Pseudomonadati</taxon>
        <taxon>Planctomycetota</taxon>
        <taxon>Planctomycetia</taxon>
        <taxon>Pirellulales</taxon>
        <taxon>Pirellulaceae</taxon>
        <taxon>Aureliella</taxon>
    </lineage>
</organism>
<evidence type="ECO:0000313" key="1">
    <source>
        <dbReference type="EMBL" id="QDV25227.1"/>
    </source>
</evidence>
<keyword evidence="2" id="KW-1185">Reference proteome</keyword>
<sequence>MLISELNRLVVWPGLPKDYYASGRGVSRANGGNLPYVSYRNSEPLNPSNPFTMQPGEAATVAIAVSGRCKLTHRLRIRLDRNVPPDVVWVTINGRNVEMHSGEDHWLVSSASLNDEATKQVVVVGLTQGTKPVQWLDAMIRESEQ</sequence>